<feature type="region of interest" description="Disordered" evidence="1">
    <location>
        <begin position="85"/>
        <end position="144"/>
    </location>
</feature>
<dbReference type="AlphaFoldDB" id="A0AAD2DAX0"/>
<comment type="caution">
    <text evidence="2">The sequence shown here is derived from an EMBL/GenBank/DDBJ whole genome shotgun (WGS) entry which is preliminary data.</text>
</comment>
<dbReference type="Proteomes" id="UP001295684">
    <property type="component" value="Unassembled WGS sequence"/>
</dbReference>
<protein>
    <submittedName>
        <fullName evidence="2">Uncharacterized protein</fullName>
    </submittedName>
</protein>
<reference evidence="2" key="1">
    <citation type="submission" date="2023-07" db="EMBL/GenBank/DDBJ databases">
        <authorList>
            <consortium name="AG Swart"/>
            <person name="Singh M."/>
            <person name="Singh A."/>
            <person name="Seah K."/>
            <person name="Emmerich C."/>
        </authorList>
    </citation>
    <scope>NUCLEOTIDE SEQUENCE</scope>
    <source>
        <strain evidence="2">DP1</strain>
    </source>
</reference>
<gene>
    <name evidence="2" type="ORF">ECRASSUSDP1_LOCUS27632</name>
</gene>
<sequence length="564" mass="64177">MKTASNHKASIFKFSNFEDTADNNTKVGKEEFSKDTTLLAMPVVLSHERTPSFINKLPSEMKETFMYKNDKTTNNFLTIHENIQEDKGEEDKESSSNSSSSFSSTVNQTSRDSSNKRCTNLQPINESVEINSEEPQLSKGPTDTETLNIMDLESEDVSRTAIADSSDRINKKRVEDVYNKNVPKLPNSENLQENQLEKISTTILKPVTEKEKSKVVSTIDAIKEQRTKFSPTVPSVIKRPCLNTVERRVKNTDKITEKLVLKKKRAKKSDISDISIVKDPSVKKGTSPTYKTRNKAKFEGELDFKSCAFSSFNKRKGSSKRRKKRRHISNQNVTLSCYSPLKKKSNRICYRAENKLFKDVDRILSSVDNTKASRSRAISPSNELSQFSPIRAAGRTIQKVSRDDLFSQKRKHKKTNCRNAKSPPYRTLTRPLIGSFKRRKHFVVKSKKISSGFQDSRKIGDSIKIRRRVFSPSCSIGVQEESTSTFKKKCDDSIQKTKDEESSAMSFLMERPKYKTCNKKESKEFSILSIRKAKHKNKTGNLKNYIAKIANLADFSVSIKNTGR</sequence>
<accession>A0AAD2DAX0</accession>
<feature type="compositionally biased region" description="Low complexity" evidence="1">
    <location>
        <begin position="95"/>
        <end position="104"/>
    </location>
</feature>
<proteinExistence type="predicted"/>
<evidence type="ECO:0000313" key="2">
    <source>
        <dbReference type="EMBL" id="CAI2386033.1"/>
    </source>
</evidence>
<feature type="compositionally biased region" description="Polar residues" evidence="1">
    <location>
        <begin position="105"/>
        <end position="144"/>
    </location>
</feature>
<feature type="compositionally biased region" description="Basic and acidic residues" evidence="1">
    <location>
        <begin position="85"/>
        <end position="94"/>
    </location>
</feature>
<evidence type="ECO:0000313" key="3">
    <source>
        <dbReference type="Proteomes" id="UP001295684"/>
    </source>
</evidence>
<keyword evidence="3" id="KW-1185">Reference proteome</keyword>
<dbReference type="EMBL" id="CAMPGE010028512">
    <property type="protein sequence ID" value="CAI2386033.1"/>
    <property type="molecule type" value="Genomic_DNA"/>
</dbReference>
<name>A0AAD2DAX0_EUPCR</name>
<evidence type="ECO:0000256" key="1">
    <source>
        <dbReference type="SAM" id="MobiDB-lite"/>
    </source>
</evidence>
<organism evidence="2 3">
    <name type="scientific">Euplotes crassus</name>
    <dbReference type="NCBI Taxonomy" id="5936"/>
    <lineage>
        <taxon>Eukaryota</taxon>
        <taxon>Sar</taxon>
        <taxon>Alveolata</taxon>
        <taxon>Ciliophora</taxon>
        <taxon>Intramacronucleata</taxon>
        <taxon>Spirotrichea</taxon>
        <taxon>Hypotrichia</taxon>
        <taxon>Euplotida</taxon>
        <taxon>Euplotidae</taxon>
        <taxon>Moneuplotes</taxon>
    </lineage>
</organism>